<protein>
    <submittedName>
        <fullName evidence="1">Uncharacterized protein</fullName>
    </submittedName>
</protein>
<evidence type="ECO:0000313" key="2">
    <source>
        <dbReference type="Proteomes" id="UP000038009"/>
    </source>
</evidence>
<dbReference type="AlphaFoldDB" id="A0A0N0P209"/>
<dbReference type="Proteomes" id="UP000038009">
    <property type="component" value="Unassembled WGS sequence"/>
</dbReference>
<sequence>MPTVSDVAGRMLTTMSLSRITRSRSSMPLTSLVPYSSTAAAGWVRPTPVTSMYMGCSILAVSRPISP</sequence>
<dbReference type="EMBL" id="LJSK01001173">
    <property type="protein sequence ID" value="KPI82399.1"/>
    <property type="molecule type" value="Genomic_DNA"/>
</dbReference>
<proteinExistence type="predicted"/>
<keyword evidence="2" id="KW-1185">Reference proteome</keyword>
<accession>A0A0N0P209</accession>
<dbReference type="OrthoDB" id="10600964at2759"/>
<organism evidence="1 2">
    <name type="scientific">Leptomonas seymouri</name>
    <dbReference type="NCBI Taxonomy" id="5684"/>
    <lineage>
        <taxon>Eukaryota</taxon>
        <taxon>Discoba</taxon>
        <taxon>Euglenozoa</taxon>
        <taxon>Kinetoplastea</taxon>
        <taxon>Metakinetoplastina</taxon>
        <taxon>Trypanosomatida</taxon>
        <taxon>Trypanosomatidae</taxon>
        <taxon>Leishmaniinae</taxon>
        <taxon>Leptomonas</taxon>
    </lineage>
</organism>
<reference evidence="1 2" key="1">
    <citation type="journal article" date="2015" name="PLoS Pathog.">
        <title>Leptomonas seymouri: Adaptations to the Dixenous Life Cycle Analyzed by Genome Sequencing, Transcriptome Profiling and Co-infection with Leishmania donovani.</title>
        <authorList>
            <person name="Kraeva N."/>
            <person name="Butenko A."/>
            <person name="Hlavacova J."/>
            <person name="Kostygov A."/>
            <person name="Myskova J."/>
            <person name="Grybchuk D."/>
            <person name="Lestinova T."/>
            <person name="Votypka J."/>
            <person name="Volf P."/>
            <person name="Opperdoes F."/>
            <person name="Flegontov P."/>
            <person name="Lukes J."/>
            <person name="Yurchenko V."/>
        </authorList>
    </citation>
    <scope>NUCLEOTIDE SEQUENCE [LARGE SCALE GENOMIC DNA]</scope>
    <source>
        <strain evidence="1 2">ATCC 30220</strain>
    </source>
</reference>
<dbReference type="VEuPathDB" id="TriTrypDB:Lsey_1178_0010"/>
<evidence type="ECO:0000313" key="1">
    <source>
        <dbReference type="EMBL" id="KPI82399.1"/>
    </source>
</evidence>
<comment type="caution">
    <text evidence="1">The sequence shown here is derived from an EMBL/GenBank/DDBJ whole genome shotgun (WGS) entry which is preliminary data.</text>
</comment>
<name>A0A0N0P209_LEPSE</name>
<gene>
    <name evidence="1" type="ORF">ABL78_8591</name>
</gene>